<feature type="transmembrane region" description="Helical" evidence="8">
    <location>
        <begin position="138"/>
        <end position="162"/>
    </location>
</feature>
<reference evidence="9 10" key="1">
    <citation type="submission" date="2016-10" db="EMBL/GenBank/DDBJ databases">
        <authorList>
            <person name="de Groot N.N."/>
        </authorList>
    </citation>
    <scope>NUCLEOTIDE SEQUENCE [LARGE SCALE GENOMIC DNA]</scope>
    <source>
        <strain evidence="9 10">DSM 21039</strain>
    </source>
</reference>
<organism evidence="9 10">
    <name type="scientific">Chitinophaga rupis</name>
    <dbReference type="NCBI Taxonomy" id="573321"/>
    <lineage>
        <taxon>Bacteria</taxon>
        <taxon>Pseudomonadati</taxon>
        <taxon>Bacteroidota</taxon>
        <taxon>Chitinophagia</taxon>
        <taxon>Chitinophagales</taxon>
        <taxon>Chitinophagaceae</taxon>
        <taxon>Chitinophaga</taxon>
    </lineage>
</organism>
<dbReference type="GO" id="GO:0005886">
    <property type="term" value="C:plasma membrane"/>
    <property type="evidence" value="ECO:0007669"/>
    <property type="project" value="UniProtKB-SubCell"/>
</dbReference>
<keyword evidence="5 8" id="KW-1133">Transmembrane helix</keyword>
<dbReference type="InterPro" id="IPR018584">
    <property type="entry name" value="GT87"/>
</dbReference>
<gene>
    <name evidence="9" type="ORF">SAMN04488505_102662</name>
</gene>
<evidence type="ECO:0000313" key="9">
    <source>
        <dbReference type="EMBL" id="SEL60605.1"/>
    </source>
</evidence>
<evidence type="ECO:0000256" key="6">
    <source>
        <dbReference type="ARBA" id="ARBA00023136"/>
    </source>
</evidence>
<evidence type="ECO:0000256" key="8">
    <source>
        <dbReference type="SAM" id="Phobius"/>
    </source>
</evidence>
<evidence type="ECO:0000256" key="4">
    <source>
        <dbReference type="ARBA" id="ARBA00022692"/>
    </source>
</evidence>
<comment type="similarity">
    <text evidence="7">Belongs to the glycosyltransferase 87 family.</text>
</comment>
<dbReference type="OrthoDB" id="1070018at2"/>
<protein>
    <recommendedName>
        <fullName evidence="11">DUF2029 domain-containing protein</fullName>
    </recommendedName>
</protein>
<feature type="transmembrane region" description="Helical" evidence="8">
    <location>
        <begin position="296"/>
        <end position="312"/>
    </location>
</feature>
<evidence type="ECO:0000256" key="7">
    <source>
        <dbReference type="ARBA" id="ARBA00024033"/>
    </source>
</evidence>
<evidence type="ECO:0000256" key="1">
    <source>
        <dbReference type="ARBA" id="ARBA00004651"/>
    </source>
</evidence>
<dbReference type="GO" id="GO:0016758">
    <property type="term" value="F:hexosyltransferase activity"/>
    <property type="evidence" value="ECO:0007669"/>
    <property type="project" value="InterPro"/>
</dbReference>
<proteinExistence type="inferred from homology"/>
<feature type="transmembrane region" description="Helical" evidence="8">
    <location>
        <begin position="85"/>
        <end position="117"/>
    </location>
</feature>
<evidence type="ECO:0000256" key="3">
    <source>
        <dbReference type="ARBA" id="ARBA00022679"/>
    </source>
</evidence>
<sequence length="408" mass="47332">MELMQKSNGLPTAKRFTLAWLGEKDWLALLLWFGLSILVAAKELLANNANNFSVFRYVYLHLVAQKPLYIPYPEYYYDVNMYGPVYSIIIAPFALLPFSVGAMLWVMANALFLYIAIRKLPITRIQQNLVLIFASHELMGSSSYFQFNPSIIACLILSFVLIRQGKDFWAAFFIMIAALVKLYGIVGLAFFFFSKHRWRFIGSLILWGAVLWILPAVISSFDYIVQSYREWGEAIVQKNKKNYKFDQGVIFQNISAMGFIQRVFHLKQLNNLWVLCPAFLLFGTHYLRLKWKENKEYCLYLLCSVLLFTVIFSTSSESPTYIISFPAVCIWYVMQRPTRWNNALFIFVLIFTSFAHSDLLTPWMRHNVMLPYAGKAFPSIIMWLVIVYQIWDKQFLRLPPPLGSAAAA</sequence>
<dbReference type="AlphaFoldDB" id="A0A1H7RKG1"/>
<dbReference type="Pfam" id="PF09594">
    <property type="entry name" value="GT87"/>
    <property type="match status" value="1"/>
</dbReference>
<keyword evidence="6 8" id="KW-0472">Membrane</keyword>
<keyword evidence="2" id="KW-1003">Cell membrane</keyword>
<keyword evidence="4 8" id="KW-0812">Transmembrane</keyword>
<feature type="transmembrane region" description="Helical" evidence="8">
    <location>
        <begin position="318"/>
        <end position="334"/>
    </location>
</feature>
<comment type="subcellular location">
    <subcellularLocation>
        <location evidence="1">Cell membrane</location>
        <topology evidence="1">Multi-pass membrane protein</topology>
    </subcellularLocation>
</comment>
<evidence type="ECO:0000256" key="5">
    <source>
        <dbReference type="ARBA" id="ARBA00022989"/>
    </source>
</evidence>
<evidence type="ECO:0008006" key="11">
    <source>
        <dbReference type="Google" id="ProtNLM"/>
    </source>
</evidence>
<dbReference type="EMBL" id="FOBB01000002">
    <property type="protein sequence ID" value="SEL60605.1"/>
    <property type="molecule type" value="Genomic_DNA"/>
</dbReference>
<feature type="transmembrane region" description="Helical" evidence="8">
    <location>
        <begin position="200"/>
        <end position="221"/>
    </location>
</feature>
<evidence type="ECO:0000256" key="2">
    <source>
        <dbReference type="ARBA" id="ARBA00022475"/>
    </source>
</evidence>
<name>A0A1H7RKG1_9BACT</name>
<evidence type="ECO:0000313" key="10">
    <source>
        <dbReference type="Proteomes" id="UP000198984"/>
    </source>
</evidence>
<accession>A0A1H7RKG1</accession>
<feature type="transmembrane region" description="Helical" evidence="8">
    <location>
        <begin position="168"/>
        <end position="193"/>
    </location>
</feature>
<keyword evidence="3" id="KW-0808">Transferase</keyword>
<dbReference type="Proteomes" id="UP000198984">
    <property type="component" value="Unassembled WGS sequence"/>
</dbReference>
<dbReference type="STRING" id="573321.SAMN04488505_102662"/>
<feature type="transmembrane region" description="Helical" evidence="8">
    <location>
        <begin position="341"/>
        <end position="360"/>
    </location>
</feature>
<feature type="transmembrane region" description="Helical" evidence="8">
    <location>
        <begin position="372"/>
        <end position="391"/>
    </location>
</feature>
<keyword evidence="10" id="KW-1185">Reference proteome</keyword>
<dbReference type="RefSeq" id="WP_089910325.1">
    <property type="nucleotide sequence ID" value="NZ_FOBB01000002.1"/>
</dbReference>